<evidence type="ECO:0000256" key="2">
    <source>
        <dbReference type="ARBA" id="ARBA00022692"/>
    </source>
</evidence>
<dbReference type="InterPro" id="IPR011547">
    <property type="entry name" value="SLC26A/SulP_dom"/>
</dbReference>
<dbReference type="InterPro" id="IPR001902">
    <property type="entry name" value="SLC26A/SulP_fam"/>
</dbReference>
<keyword evidence="4 6" id="KW-0472">Membrane</keyword>
<dbReference type="GO" id="GO:0055085">
    <property type="term" value="P:transmembrane transport"/>
    <property type="evidence" value="ECO:0007669"/>
    <property type="project" value="InterPro"/>
</dbReference>
<dbReference type="Proteomes" id="UP000199069">
    <property type="component" value="Unassembled WGS sequence"/>
</dbReference>
<evidence type="ECO:0000313" key="9">
    <source>
        <dbReference type="Proteomes" id="UP000199069"/>
    </source>
</evidence>
<comment type="subcellular location">
    <subcellularLocation>
        <location evidence="1">Membrane</location>
        <topology evidence="1">Multi-pass membrane protein</topology>
    </subcellularLocation>
</comment>
<evidence type="ECO:0000256" key="6">
    <source>
        <dbReference type="SAM" id="Phobius"/>
    </source>
</evidence>
<evidence type="ECO:0000259" key="7">
    <source>
        <dbReference type="PROSITE" id="PS50801"/>
    </source>
</evidence>
<feature type="transmembrane region" description="Helical" evidence="6">
    <location>
        <begin position="545"/>
        <end position="564"/>
    </location>
</feature>
<dbReference type="STRING" id="5286.A0A0K3CIE2"/>
<dbReference type="GO" id="GO:0016740">
    <property type="term" value="F:transferase activity"/>
    <property type="evidence" value="ECO:0007669"/>
    <property type="project" value="UniProtKB-KW"/>
</dbReference>
<dbReference type="Gene3D" id="3.30.750.24">
    <property type="entry name" value="STAS domain"/>
    <property type="match status" value="1"/>
</dbReference>
<name>A0A0K3CIE2_RHOTO</name>
<keyword evidence="8" id="KW-0808">Transferase</keyword>
<proteinExistence type="predicted"/>
<feature type="region of interest" description="Disordered" evidence="5">
    <location>
        <begin position="1204"/>
        <end position="1284"/>
    </location>
</feature>
<keyword evidence="3 6" id="KW-1133">Transmembrane helix</keyword>
<dbReference type="InterPro" id="IPR021047">
    <property type="entry name" value="Mannosyltransferase_CMT1"/>
</dbReference>
<dbReference type="InterPro" id="IPR002645">
    <property type="entry name" value="STAS_dom"/>
</dbReference>
<dbReference type="Pfam" id="PF01740">
    <property type="entry name" value="STAS"/>
    <property type="match status" value="1"/>
</dbReference>
<evidence type="ECO:0000256" key="4">
    <source>
        <dbReference type="ARBA" id="ARBA00023136"/>
    </source>
</evidence>
<feature type="transmembrane region" description="Helical" evidence="6">
    <location>
        <begin position="247"/>
        <end position="267"/>
    </location>
</feature>
<evidence type="ECO:0000256" key="1">
    <source>
        <dbReference type="ARBA" id="ARBA00004141"/>
    </source>
</evidence>
<gene>
    <name evidence="8" type="primary">FGENESH: predicted gene_8.444</name>
    <name evidence="8" type="ORF">BN2166_0045890</name>
</gene>
<dbReference type="GO" id="GO:0016020">
    <property type="term" value="C:membrane"/>
    <property type="evidence" value="ECO:0007669"/>
    <property type="project" value="UniProtKB-SubCell"/>
</dbReference>
<dbReference type="CDD" id="cd07042">
    <property type="entry name" value="STAS_SulP_like_sulfate_transporter"/>
    <property type="match status" value="1"/>
</dbReference>
<feature type="transmembrane region" description="Helical" evidence="6">
    <location>
        <begin position="322"/>
        <end position="341"/>
    </location>
</feature>
<sequence>MSYATNLVHTDPVHGLFGAAVPAMIYSAMGTCRQLSVGPEAALSLITGETIAKFIEEEEHAHGRMSDAHRVKFIAKIITVITFESGLVTFLLGFFRLGFLDAVLSRALLRGFMTAVAVTIFVSQAASILGIEAGLNAAYGASSSVLEKVQYIATHLGETHRLTLLVSIIALAALIGGKIGKRTVAQKKGYWRIALYVPEVLLVVVLSTVLSHIFHWNHAGLSVLGRVSPGDVKVRVPFVGWGYMRRYITKSFGTSTVIAILGFLDSIVAAKDMASKHDYPISPNRELCALGSANLFAAFCTGSLPGYGSITRSRLASVTGATTQMSSLLTGTFVLLVTYFLLRFLGPLPKCILAVIVCVVVFSIFEETPEDVKFFYKMGSWTDGGLMLLTFALSLFVSVEVGIITSVALSMLLCIKHSTAMRLNILGRVPGTSTFEPLEEDLNDDGLLPVMGEEVPGVLIVKIRDVALTFANTGYLKERLRRLERYGHGRHHPAEEPRREEASVVIFDLTDVSEVDASALQIMLELVDSYAARNVLIIVSPQQRLWLRIGGTVLGLLFFKWIFWDSTPKTPHGEIAHPAILERITLGSPLSGQSLDTRKYSFLQSRINRDETHDVFDNDIHAGMQDFWTRFQKPFMTGPETMHLDENVVRGAIDELLGFNGWAAAACSSLTRPFGLGKKEDDYSDLARPGALYYFALVVHGADHFLIDQLAVIVQLAKRLGPQSVFVSLVDYASVDSTPFLCDLAEAVMTLLGISFRIRQVPPMTADPTASYYPLEESYTRNLALEPLLELWERRKVKFERVIWLKGFTCPNDILETIRVSYINQASMVCSMDWKEHNGFFIYNDRWRTRDMDGNLFRGSKSTSPIDEAPPRDAYGGARYTLHLPFQVFCCESGTHIVDPHKSYYWGITYHSSVESVFNTTAASDGKAPRWSEGPCMDSAQLHFCRDMWLASFRKGIKDEAKRLSADERMGKPRKVHPFMDELIQSMLASYEPTTSTKVGFPNSGDYLADETGAGPGGGPGMDNDIGRALEGQLKGATAKGAAGATEGEASEEEEEEYDEEEEEEEEEEPAAAAGGGAGAAPAENVDGKGRPIDLAVNIDDEGAQDAAQVAKGAAAVKPAAAAAAAAKAAPAADKAKLDAADGPNKAQWDKAKPEKGPLAGKPDSGPAAWHKVDADVPADAVDPEKVAAGEWFRAEPEDLAKIAAEKKKAGDDVPGGQKPKGKGAAKKDAAKKDGAAAKKDDGGKKREKRGLFSSSSKMADEAEEESPSSGEIDSVARHRLEKRRPRSLPNTAFPYAIAKILVNPRCVTTYAGVSHTQLALDLFGSGEDREPTKREGGKYELDEWRTAPESFVCQEMRTTGGRVAPKQQRRTGFQMARLLINGWRPT</sequence>
<reference evidence="8 9" key="1">
    <citation type="submission" date="2015-07" db="EMBL/GenBank/DDBJ databases">
        <authorList>
            <person name="Cajimat M.N.B."/>
            <person name="Milazzo M.L."/>
            <person name="Fulhorst C.F."/>
        </authorList>
    </citation>
    <scope>NUCLEOTIDE SEQUENCE [LARGE SCALE GENOMIC DNA]</scope>
    <source>
        <strain evidence="8">Single colony</strain>
    </source>
</reference>
<dbReference type="PANTHER" id="PTHR11814">
    <property type="entry name" value="SULFATE TRANSPORTER"/>
    <property type="match status" value="1"/>
</dbReference>
<organism evidence="8 9">
    <name type="scientific">Rhodotorula toruloides</name>
    <name type="common">Yeast</name>
    <name type="synonym">Rhodosporidium toruloides</name>
    <dbReference type="NCBI Taxonomy" id="5286"/>
    <lineage>
        <taxon>Eukaryota</taxon>
        <taxon>Fungi</taxon>
        <taxon>Dikarya</taxon>
        <taxon>Basidiomycota</taxon>
        <taxon>Pucciniomycotina</taxon>
        <taxon>Microbotryomycetes</taxon>
        <taxon>Sporidiobolales</taxon>
        <taxon>Sporidiobolaceae</taxon>
        <taxon>Rhodotorula</taxon>
    </lineage>
</organism>
<feature type="region of interest" description="Disordered" evidence="5">
    <location>
        <begin position="1120"/>
        <end position="1183"/>
    </location>
</feature>
<feature type="compositionally biased region" description="Low complexity" evidence="5">
    <location>
        <begin position="1120"/>
        <end position="1133"/>
    </location>
</feature>
<evidence type="ECO:0000313" key="8">
    <source>
        <dbReference type="EMBL" id="CTR08728.1"/>
    </source>
</evidence>
<keyword evidence="2 6" id="KW-0812">Transmembrane</keyword>
<feature type="transmembrane region" description="Helical" evidence="6">
    <location>
        <begin position="287"/>
        <end position="310"/>
    </location>
</feature>
<feature type="transmembrane region" description="Helical" evidence="6">
    <location>
        <begin position="193"/>
        <end position="214"/>
    </location>
</feature>
<dbReference type="Pfam" id="PF11735">
    <property type="entry name" value="CAP59_mtransfer"/>
    <property type="match status" value="1"/>
</dbReference>
<feature type="domain" description="STAS" evidence="7">
    <location>
        <begin position="468"/>
        <end position="540"/>
    </location>
</feature>
<feature type="compositionally biased region" description="Basic and acidic residues" evidence="5">
    <location>
        <begin position="1226"/>
        <end position="1245"/>
    </location>
</feature>
<feature type="transmembrane region" description="Helical" evidence="6">
    <location>
        <begin position="107"/>
        <end position="131"/>
    </location>
</feature>
<dbReference type="PROSITE" id="PS50801">
    <property type="entry name" value="STAS"/>
    <property type="match status" value="1"/>
</dbReference>
<feature type="transmembrane region" description="Helical" evidence="6">
    <location>
        <begin position="385"/>
        <end position="415"/>
    </location>
</feature>
<feature type="compositionally biased region" description="Acidic residues" evidence="5">
    <location>
        <begin position="1049"/>
        <end position="1070"/>
    </location>
</feature>
<dbReference type="Pfam" id="PF00916">
    <property type="entry name" value="Sulfate_transp"/>
    <property type="match status" value="1"/>
</dbReference>
<feature type="compositionally biased region" description="Low complexity" evidence="5">
    <location>
        <begin position="1036"/>
        <end position="1048"/>
    </location>
</feature>
<feature type="transmembrane region" description="Helical" evidence="6">
    <location>
        <begin position="162"/>
        <end position="181"/>
    </location>
</feature>
<feature type="region of interest" description="Disordered" evidence="5">
    <location>
        <begin position="1002"/>
        <end position="1094"/>
    </location>
</feature>
<keyword evidence="9" id="KW-1185">Reference proteome</keyword>
<dbReference type="InterPro" id="IPR036513">
    <property type="entry name" value="STAS_dom_sf"/>
</dbReference>
<feature type="transmembrane region" description="Helical" evidence="6">
    <location>
        <begin position="73"/>
        <end position="95"/>
    </location>
</feature>
<protein>
    <submittedName>
        <fullName evidence="8">BY PROTMAP: gi|342319412|gb|EGU11361.1| Glycosyltransferase family 69 protein [Rhodotorula glutinis ATCC 204091]</fullName>
    </submittedName>
</protein>
<evidence type="ECO:0000256" key="5">
    <source>
        <dbReference type="SAM" id="MobiDB-lite"/>
    </source>
</evidence>
<dbReference type="SUPFAM" id="SSF52091">
    <property type="entry name" value="SpoIIaa-like"/>
    <property type="match status" value="1"/>
</dbReference>
<dbReference type="EMBL" id="CWKI01000008">
    <property type="protein sequence ID" value="CTR08728.1"/>
    <property type="molecule type" value="Genomic_DNA"/>
</dbReference>
<feature type="transmembrane region" description="Helical" evidence="6">
    <location>
        <begin position="348"/>
        <end position="365"/>
    </location>
</feature>
<accession>A0A0K3CIE2</accession>
<evidence type="ECO:0000256" key="3">
    <source>
        <dbReference type="ARBA" id="ARBA00022989"/>
    </source>
</evidence>